<gene>
    <name evidence="9" type="ORF">J0M35_04700</name>
</gene>
<feature type="transmembrane region" description="Helical" evidence="8">
    <location>
        <begin position="129"/>
        <end position="146"/>
    </location>
</feature>
<evidence type="ECO:0000256" key="8">
    <source>
        <dbReference type="SAM" id="Phobius"/>
    </source>
</evidence>
<keyword evidence="7" id="KW-0479">Metal-binding</keyword>
<feature type="transmembrane region" description="Helical" evidence="8">
    <location>
        <begin position="286"/>
        <end position="305"/>
    </location>
</feature>
<evidence type="ECO:0000313" key="9">
    <source>
        <dbReference type="EMBL" id="MBN8659638.1"/>
    </source>
</evidence>
<feature type="binding site" evidence="7">
    <location>
        <position position="283"/>
    </location>
    <ligand>
        <name>Mg(2+)</name>
        <dbReference type="ChEBI" id="CHEBI:18420"/>
    </ligand>
</feature>
<feature type="transmembrane region" description="Helical" evidence="8">
    <location>
        <begin position="253"/>
        <end position="274"/>
    </location>
</feature>
<dbReference type="AlphaFoldDB" id="A0A8J7TM44"/>
<evidence type="ECO:0000256" key="2">
    <source>
        <dbReference type="ARBA" id="ARBA00022475"/>
    </source>
</evidence>
<evidence type="ECO:0000256" key="4">
    <source>
        <dbReference type="ARBA" id="ARBA00022692"/>
    </source>
</evidence>
<feature type="transmembrane region" description="Helical" evidence="8">
    <location>
        <begin position="311"/>
        <end position="334"/>
    </location>
</feature>
<dbReference type="GO" id="GO:0009103">
    <property type="term" value="P:lipopolysaccharide biosynthetic process"/>
    <property type="evidence" value="ECO:0007669"/>
    <property type="project" value="TreeGrafter"/>
</dbReference>
<evidence type="ECO:0000256" key="6">
    <source>
        <dbReference type="ARBA" id="ARBA00023136"/>
    </source>
</evidence>
<comment type="cofactor">
    <cofactor evidence="7">
        <name>Mg(2+)</name>
        <dbReference type="ChEBI" id="CHEBI:18420"/>
    </cofactor>
</comment>
<evidence type="ECO:0000256" key="1">
    <source>
        <dbReference type="ARBA" id="ARBA00004651"/>
    </source>
</evidence>
<organism evidence="9 10">
    <name type="scientific">Candidatus Obscuribacter phosphatis</name>
    <dbReference type="NCBI Taxonomy" id="1906157"/>
    <lineage>
        <taxon>Bacteria</taxon>
        <taxon>Bacillati</taxon>
        <taxon>Candidatus Melainabacteria</taxon>
        <taxon>Candidatus Obscuribacterales</taxon>
        <taxon>Candidatus Obscuribacteraceae</taxon>
        <taxon>Candidatus Obscuribacter</taxon>
    </lineage>
</organism>
<name>A0A8J7TM44_9BACT</name>
<keyword evidence="5 8" id="KW-1133">Transmembrane helix</keyword>
<dbReference type="EMBL" id="JAFLCK010000004">
    <property type="protein sequence ID" value="MBN8659638.1"/>
    <property type="molecule type" value="Genomic_DNA"/>
</dbReference>
<dbReference type="GO" id="GO:0005886">
    <property type="term" value="C:plasma membrane"/>
    <property type="evidence" value="ECO:0007669"/>
    <property type="project" value="UniProtKB-SubCell"/>
</dbReference>
<dbReference type="GO" id="GO:0044038">
    <property type="term" value="P:cell wall macromolecule biosynthetic process"/>
    <property type="evidence" value="ECO:0007669"/>
    <property type="project" value="TreeGrafter"/>
</dbReference>
<keyword evidence="6 8" id="KW-0472">Membrane</keyword>
<feature type="transmembrane region" description="Helical" evidence="8">
    <location>
        <begin position="229"/>
        <end position="247"/>
    </location>
</feature>
<reference evidence="9" key="1">
    <citation type="submission" date="2021-02" db="EMBL/GenBank/DDBJ databases">
        <title>Genome-Resolved Metagenomics of a Microbial Community Performing Photosynthetic Biological Nutrient Removal.</title>
        <authorList>
            <person name="Mcdaniel E.A."/>
        </authorList>
    </citation>
    <scope>NUCLEOTIDE SEQUENCE</scope>
    <source>
        <strain evidence="9">UWPOB_OBS1</strain>
    </source>
</reference>
<proteinExistence type="predicted"/>
<feature type="binding site" evidence="7">
    <location>
        <position position="221"/>
    </location>
    <ligand>
        <name>Mg(2+)</name>
        <dbReference type="ChEBI" id="CHEBI:18420"/>
    </ligand>
</feature>
<evidence type="ECO:0000256" key="3">
    <source>
        <dbReference type="ARBA" id="ARBA00022679"/>
    </source>
</evidence>
<accession>A0A8J7TM44</accession>
<dbReference type="PANTHER" id="PTHR22926">
    <property type="entry name" value="PHOSPHO-N-ACETYLMURAMOYL-PENTAPEPTIDE-TRANSFERASE"/>
    <property type="match status" value="1"/>
</dbReference>
<keyword evidence="7" id="KW-0460">Magnesium</keyword>
<keyword evidence="3 9" id="KW-0808">Transferase</keyword>
<dbReference type="InterPro" id="IPR000715">
    <property type="entry name" value="Glycosyl_transferase_4"/>
</dbReference>
<dbReference type="Pfam" id="PF00953">
    <property type="entry name" value="Glycos_transf_4"/>
    <property type="match status" value="1"/>
</dbReference>
<dbReference type="PROSITE" id="PS01348">
    <property type="entry name" value="MRAY_2"/>
    <property type="match status" value="1"/>
</dbReference>
<comment type="subcellular location">
    <subcellularLocation>
        <location evidence="1">Cell membrane</location>
        <topology evidence="1">Multi-pass membrane protein</topology>
    </subcellularLocation>
</comment>
<keyword evidence="2" id="KW-1003">Cell membrane</keyword>
<dbReference type="GO" id="GO:0071555">
    <property type="term" value="P:cell wall organization"/>
    <property type="evidence" value="ECO:0007669"/>
    <property type="project" value="TreeGrafter"/>
</dbReference>
<feature type="transmembrane region" description="Helical" evidence="8">
    <location>
        <begin position="365"/>
        <end position="383"/>
    </location>
</feature>
<feature type="transmembrane region" description="Helical" evidence="8">
    <location>
        <begin position="204"/>
        <end position="222"/>
    </location>
</feature>
<protein>
    <submittedName>
        <fullName evidence="9">Undecaprenyl/decaprenyl-phosphate alpha-N-acetylglucosaminyl 1-phosphate transferase</fullName>
    </submittedName>
</protein>
<feature type="transmembrane region" description="Helical" evidence="8">
    <location>
        <begin position="389"/>
        <end position="408"/>
    </location>
</feature>
<dbReference type="InterPro" id="IPR018480">
    <property type="entry name" value="PNAcMuramoyl-5peptid_Trfase_CS"/>
</dbReference>
<dbReference type="GO" id="GO:0046872">
    <property type="term" value="F:metal ion binding"/>
    <property type="evidence" value="ECO:0007669"/>
    <property type="project" value="UniProtKB-KW"/>
</dbReference>
<keyword evidence="4 8" id="KW-0812">Transmembrane</keyword>
<comment type="caution">
    <text evidence="9">The sequence shown here is derived from an EMBL/GenBank/DDBJ whole genome shotgun (WGS) entry which is preliminary data.</text>
</comment>
<sequence length="419" mass="45161">MTMTEQELEPDQSTTTRSRVSKVSQRVCQVLLLGIGLWWAFGPAQQRLDQAQIPGFLIALAASWWLTPEIRSRAVKLKLLDKPGDDRRIHKVAVPRLGGVAIYISILATVSALIAIAGRLPKDARFTEGIAGIAVGGTIIFVLGLLDDLENLRAKTKLLVQILAGCAAYSLGVRIKSIPIPASLNIDLGFIHLTGGVPIELGQLSLPLTVLWLVGVANAVNLIDGMDGLAAGVSAISALTIWSVALGDSISRPYAALMAAVMAGALLGFLRWNFNPARIFLGDSGAYLTGFTLAAISITGVIKGAAAATVIVPTSLLVVFILFFPLLDTSWAIVRRVAKGKSIFSPDRLHIHHRLLDAGLDQKKVAYIIYFVSALLGLVATFFVGQQEYYLKLIASVLIMALFFAEVLNRHRQRQNKPQ</sequence>
<evidence type="ECO:0000256" key="5">
    <source>
        <dbReference type="ARBA" id="ARBA00022989"/>
    </source>
</evidence>
<dbReference type="Proteomes" id="UP000664277">
    <property type="component" value="Unassembled WGS sequence"/>
</dbReference>
<feature type="transmembrane region" description="Helical" evidence="8">
    <location>
        <begin position="97"/>
        <end position="117"/>
    </location>
</feature>
<evidence type="ECO:0000256" key="7">
    <source>
        <dbReference type="PIRSR" id="PIRSR600715-1"/>
    </source>
</evidence>
<feature type="transmembrane region" description="Helical" evidence="8">
    <location>
        <begin position="158"/>
        <end position="175"/>
    </location>
</feature>
<dbReference type="GO" id="GO:0016780">
    <property type="term" value="F:phosphotransferase activity, for other substituted phosphate groups"/>
    <property type="evidence" value="ECO:0007669"/>
    <property type="project" value="InterPro"/>
</dbReference>
<dbReference type="PANTHER" id="PTHR22926:SF3">
    <property type="entry name" value="UNDECAPRENYL-PHOSPHATE ALPHA-N-ACETYLGLUCOSAMINYL 1-PHOSPHATE TRANSFERASE"/>
    <property type="match status" value="1"/>
</dbReference>
<dbReference type="CDD" id="cd06853">
    <property type="entry name" value="GT_WecA_like"/>
    <property type="match status" value="1"/>
</dbReference>
<evidence type="ECO:0000313" key="10">
    <source>
        <dbReference type="Proteomes" id="UP000664277"/>
    </source>
</evidence>